<organism evidence="1 2">
    <name type="scientific">Racocetra persica</name>
    <dbReference type="NCBI Taxonomy" id="160502"/>
    <lineage>
        <taxon>Eukaryota</taxon>
        <taxon>Fungi</taxon>
        <taxon>Fungi incertae sedis</taxon>
        <taxon>Mucoromycota</taxon>
        <taxon>Glomeromycotina</taxon>
        <taxon>Glomeromycetes</taxon>
        <taxon>Diversisporales</taxon>
        <taxon>Gigasporaceae</taxon>
        <taxon>Racocetra</taxon>
    </lineage>
</organism>
<evidence type="ECO:0000313" key="2">
    <source>
        <dbReference type="Proteomes" id="UP000789920"/>
    </source>
</evidence>
<accession>A0ACA9MQR8</accession>
<gene>
    <name evidence="1" type="ORF">RPERSI_LOCUS6187</name>
</gene>
<proteinExistence type="predicted"/>
<dbReference type="EMBL" id="CAJVQC010009693">
    <property type="protein sequence ID" value="CAG8607960.1"/>
    <property type="molecule type" value="Genomic_DNA"/>
</dbReference>
<feature type="non-terminal residue" evidence="1">
    <location>
        <position position="268"/>
    </location>
</feature>
<name>A0ACA9MQR8_9GLOM</name>
<dbReference type="Proteomes" id="UP000789920">
    <property type="component" value="Unassembled WGS sequence"/>
</dbReference>
<reference evidence="1" key="1">
    <citation type="submission" date="2021-06" db="EMBL/GenBank/DDBJ databases">
        <authorList>
            <person name="Kallberg Y."/>
            <person name="Tangrot J."/>
            <person name="Rosling A."/>
        </authorList>
    </citation>
    <scope>NUCLEOTIDE SEQUENCE</scope>
    <source>
        <strain evidence="1">MA461A</strain>
    </source>
</reference>
<keyword evidence="2" id="KW-1185">Reference proteome</keyword>
<sequence>MKNLIIPYHLFIHIAYKFNSKIFIITVVSNNENSLKLGFQYTCDVIRTDNIESSPSTAINKCYQNTFKTKTEYSGLAIIEFKNENIIQQLINDIVFFPIFVRIEKLAMVITNIGDLDKNRFYEIGTEFVSSYTNIIPVSKKESSIEFWSKALDPIADRKLLKSLYENNVIQLDKKISAPVPKPHLQDTIFWNSFRDTMLSNKRGSDDKIHILLIIALKFKYCVLKKELAIESETINKARKHALLYDPDIPSLQKPIRTIHRFSNVQEN</sequence>
<comment type="caution">
    <text evidence="1">The sequence shown here is derived from an EMBL/GenBank/DDBJ whole genome shotgun (WGS) entry which is preliminary data.</text>
</comment>
<protein>
    <submittedName>
        <fullName evidence="1">14257_t:CDS:1</fullName>
    </submittedName>
</protein>
<evidence type="ECO:0000313" key="1">
    <source>
        <dbReference type="EMBL" id="CAG8607960.1"/>
    </source>
</evidence>